<evidence type="ECO:0000313" key="1">
    <source>
        <dbReference type="EMBL" id="RAV22591.1"/>
    </source>
</evidence>
<dbReference type="Proteomes" id="UP000250369">
    <property type="component" value="Unassembled WGS sequence"/>
</dbReference>
<reference evidence="1 2" key="1">
    <citation type="journal article" date="2009" name="Int. J. Syst. Evol. Microbiol.">
        <title>Paenibacillus contaminans sp. nov., isolated from a contaminated laboratory plate.</title>
        <authorList>
            <person name="Chou J.H."/>
            <person name="Lee J.H."/>
            <person name="Lin M.C."/>
            <person name="Chang P.S."/>
            <person name="Arun A.B."/>
            <person name="Young C.C."/>
            <person name="Chen W.M."/>
        </authorList>
    </citation>
    <scope>NUCLEOTIDE SEQUENCE [LARGE SCALE GENOMIC DNA]</scope>
    <source>
        <strain evidence="1 2">CKOBP-6</strain>
    </source>
</reference>
<protein>
    <recommendedName>
        <fullName evidence="3">Phytanoyl-CoA dioxygenase family protein</fullName>
    </recommendedName>
</protein>
<organism evidence="1 2">
    <name type="scientific">Paenibacillus contaminans</name>
    <dbReference type="NCBI Taxonomy" id="450362"/>
    <lineage>
        <taxon>Bacteria</taxon>
        <taxon>Bacillati</taxon>
        <taxon>Bacillota</taxon>
        <taxon>Bacilli</taxon>
        <taxon>Bacillales</taxon>
        <taxon>Paenibacillaceae</taxon>
        <taxon>Paenibacillus</taxon>
    </lineage>
</organism>
<proteinExistence type="predicted"/>
<dbReference type="Gene3D" id="2.60.120.620">
    <property type="entry name" value="q2cbj1_9rhob like domain"/>
    <property type="match status" value="1"/>
</dbReference>
<evidence type="ECO:0000313" key="2">
    <source>
        <dbReference type="Proteomes" id="UP000250369"/>
    </source>
</evidence>
<gene>
    <name evidence="1" type="ORF">DQG23_06580</name>
</gene>
<evidence type="ECO:0008006" key="3">
    <source>
        <dbReference type="Google" id="ProtNLM"/>
    </source>
</evidence>
<dbReference type="SUPFAM" id="SSF51197">
    <property type="entry name" value="Clavaminate synthase-like"/>
    <property type="match status" value="1"/>
</dbReference>
<sequence>MGVSSKSVTFMEERITMSKTPKKLPYVYEFDKDDTEGIYKCNELHGFAVVKGLLPQDIVDKLKAEVRRTLEDESDSTPGTTRFATSFIEQSPTLADLLTYEPYMKIARRLYGNEPISLNRSAAIYKKPGAPVGAWHTDWQPRVHPYGVDGVLNTTGANSNWFYLNGTHPDRAGISIIPDSHTEEWEGPKGFEFTSRRKSFYRKGTEPEACVEMDFDEAFSLFTDPGDMIVFAERTYHGVHAHNGTETRLSCALSFRTKGQQFDEVWPLPESARTFIANCPVGVKPLVEEYLGMGKSWSSTK</sequence>
<comment type="caution">
    <text evidence="1">The sequence shown here is derived from an EMBL/GenBank/DDBJ whole genome shotgun (WGS) entry which is preliminary data.</text>
</comment>
<dbReference type="GO" id="GO:0016706">
    <property type="term" value="F:2-oxoglutarate-dependent dioxygenase activity"/>
    <property type="evidence" value="ECO:0007669"/>
    <property type="project" value="UniProtKB-ARBA"/>
</dbReference>
<dbReference type="AlphaFoldDB" id="A0A329MRJ3"/>
<dbReference type="InterPro" id="IPR008775">
    <property type="entry name" value="Phytyl_CoA_dOase-like"/>
</dbReference>
<dbReference type="Pfam" id="PF05721">
    <property type="entry name" value="PhyH"/>
    <property type="match status" value="1"/>
</dbReference>
<accession>A0A329MRJ3</accession>
<keyword evidence="2" id="KW-1185">Reference proteome</keyword>
<dbReference type="EMBL" id="QMFB01000002">
    <property type="protein sequence ID" value="RAV22591.1"/>
    <property type="molecule type" value="Genomic_DNA"/>
</dbReference>
<name>A0A329MRJ3_9BACL</name>